<dbReference type="Pfam" id="PF04177">
    <property type="entry name" value="TAP42"/>
    <property type="match status" value="1"/>
</dbReference>
<proteinExistence type="predicted"/>
<dbReference type="InterPro" id="IPR007304">
    <property type="entry name" value="TAP46-like"/>
</dbReference>
<evidence type="ECO:0000313" key="3">
    <source>
        <dbReference type="WBParaSite" id="HPBE_0001076101-mRNA-1"/>
    </source>
</evidence>
<evidence type="ECO:0000313" key="1">
    <source>
        <dbReference type="EMBL" id="VDO86261.1"/>
    </source>
</evidence>
<dbReference type="Gene3D" id="1.25.40.540">
    <property type="entry name" value="TAP42-like family"/>
    <property type="match status" value="1"/>
</dbReference>
<dbReference type="GO" id="GO:0051721">
    <property type="term" value="F:protein phosphatase 2A binding"/>
    <property type="evidence" value="ECO:0007669"/>
    <property type="project" value="TreeGrafter"/>
</dbReference>
<reference evidence="3" key="2">
    <citation type="submission" date="2019-09" db="UniProtKB">
        <authorList>
            <consortium name="WormBaseParasite"/>
        </authorList>
    </citation>
    <scope>IDENTIFICATION</scope>
</reference>
<dbReference type="InterPro" id="IPR038511">
    <property type="entry name" value="TAP42/TAP46-like_sf"/>
</dbReference>
<organism evidence="2 3">
    <name type="scientific">Heligmosomoides polygyrus</name>
    <name type="common">Parasitic roundworm</name>
    <dbReference type="NCBI Taxonomy" id="6339"/>
    <lineage>
        <taxon>Eukaryota</taxon>
        <taxon>Metazoa</taxon>
        <taxon>Ecdysozoa</taxon>
        <taxon>Nematoda</taxon>
        <taxon>Chromadorea</taxon>
        <taxon>Rhabditida</taxon>
        <taxon>Rhabditina</taxon>
        <taxon>Rhabditomorpha</taxon>
        <taxon>Strongyloidea</taxon>
        <taxon>Heligmosomidae</taxon>
        <taxon>Heligmosomoides</taxon>
    </lineage>
</organism>
<reference evidence="1 2" key="1">
    <citation type="submission" date="2018-11" db="EMBL/GenBank/DDBJ databases">
        <authorList>
            <consortium name="Pathogen Informatics"/>
        </authorList>
    </citation>
    <scope>NUCLEOTIDE SEQUENCE [LARGE SCALE GENOMIC DNA]</scope>
</reference>
<dbReference type="EMBL" id="UZAH01026873">
    <property type="protein sequence ID" value="VDO86261.1"/>
    <property type="molecule type" value="Genomic_DNA"/>
</dbReference>
<dbReference type="GO" id="GO:0009966">
    <property type="term" value="P:regulation of signal transduction"/>
    <property type="evidence" value="ECO:0007669"/>
    <property type="project" value="InterPro"/>
</dbReference>
<dbReference type="PANTHER" id="PTHR10933">
    <property type="entry name" value="IMMUNOGLOBULIN-BINDING PROTEIN 1"/>
    <property type="match status" value="1"/>
</dbReference>
<keyword evidence="2" id="KW-1185">Reference proteome</keyword>
<accession>A0A183FS73</accession>
<dbReference type="GO" id="GO:0035303">
    <property type="term" value="P:regulation of dephosphorylation"/>
    <property type="evidence" value="ECO:0007669"/>
    <property type="project" value="TreeGrafter"/>
</dbReference>
<protein>
    <submittedName>
        <fullName evidence="3">Secreted protein</fullName>
    </submittedName>
</protein>
<sequence>MLGLFSESEEVEDLPTSSIPFLLIPCYLAVAHHNRMTEPQNRSVQLGLAKAYYRDFFRRLRSHIWLRVRAWLFLNGGWSGGQF</sequence>
<gene>
    <name evidence="1" type="ORF">HPBE_LOCUS10762</name>
</gene>
<evidence type="ECO:0000313" key="2">
    <source>
        <dbReference type="Proteomes" id="UP000050761"/>
    </source>
</evidence>
<name>A0A183FS73_HELPZ</name>
<dbReference type="PANTHER" id="PTHR10933:SF9">
    <property type="entry name" value="IMMUNOGLOBULIN-BINDING PROTEIN 1"/>
    <property type="match status" value="1"/>
</dbReference>
<dbReference type="OrthoDB" id="10261753at2759"/>
<dbReference type="WBParaSite" id="HPBE_0001076101-mRNA-1">
    <property type="protein sequence ID" value="HPBE_0001076101-mRNA-1"/>
    <property type="gene ID" value="HPBE_0001076101"/>
</dbReference>
<dbReference type="AlphaFoldDB" id="A0A183FS73"/>
<dbReference type="GO" id="GO:0005829">
    <property type="term" value="C:cytosol"/>
    <property type="evidence" value="ECO:0007669"/>
    <property type="project" value="TreeGrafter"/>
</dbReference>
<dbReference type="Proteomes" id="UP000050761">
    <property type="component" value="Unassembled WGS sequence"/>
</dbReference>
<accession>A0A3P7YFQ8</accession>